<evidence type="ECO:0000259" key="2">
    <source>
        <dbReference type="Pfam" id="PF00149"/>
    </source>
</evidence>
<dbReference type="InterPro" id="IPR027417">
    <property type="entry name" value="P-loop_NTPase"/>
</dbReference>
<reference evidence="3 4" key="1">
    <citation type="submission" date="2014-02" db="EMBL/GenBank/DDBJ databases">
        <authorList>
            <person name="Sears C."/>
            <person name="Carroll K."/>
            <person name="Sack B.R."/>
            <person name="Qadri F."/>
            <person name="Myers L.L."/>
            <person name="Chung G.-T."/>
            <person name="Escheverria P."/>
            <person name="Fraser C.M."/>
            <person name="Sadzewicz L."/>
            <person name="Shefchek K.A."/>
            <person name="Tallon L."/>
            <person name="Das S.P."/>
            <person name="Daugherty S."/>
            <person name="Mongodin E.F."/>
        </authorList>
    </citation>
    <scope>NUCLEOTIDE SEQUENCE [LARGE SCALE GENOMIC DNA]</scope>
    <source>
        <strain evidence="3 4">1007-1-F #10</strain>
    </source>
</reference>
<evidence type="ECO:0000313" key="3">
    <source>
        <dbReference type="EMBL" id="EYA13917.1"/>
    </source>
</evidence>
<dbReference type="GO" id="GO:0016787">
    <property type="term" value="F:hydrolase activity"/>
    <property type="evidence" value="ECO:0007669"/>
    <property type="project" value="InterPro"/>
</dbReference>
<dbReference type="SUPFAM" id="SSF56300">
    <property type="entry name" value="Metallo-dependent phosphatases"/>
    <property type="match status" value="1"/>
</dbReference>
<sequence length="1451" mass="168572">MRNFLSMIYITTFVLSKNHIIVNDMPIRLIHFSDLHLSLIDDENVINLVHEMTQTLLKLSVQHSIDLIIFTGDMIDRGGKNFQTISEAFECFKKIVMDPICEKLSIPSTHFIIIPGNHDTKTTQKELNDKKIYLMNNAINSYNDVIKMKNTQEAYYKDSWVSRTKAFKDFERKVYKCSTKEFNSTDFESNWIIKSNDGIKLGISSFNSVWLCDLTDESNFLGIDQISRSQSFLDDCEIKIAASHYHYDRLHEVERTITRDMLAKKYDLFLSGHSHSSNTEFRQESDHNNYFLDLSSAGVLSANSFEINPQYKNSFYVIDIYSQEHSDIMKYVQVKGLNFEKDLSFGEMGILSKMYNKSYVNALEESQAKLEEEKKNKKLLEEIKPFRPICIADKEGAFNKIKDGEFRSTLYIKDIQDNLLKRDKKLVLISGMSGVGKTRIVYETYKESKDVYYLPYSCEYNDISNLTIRLNSGVIIIDNATNNDIINSKKIIDNCSKPFQIILIINSADKNDFLPIREGEYLIDNEKSQGIVDAIVDESQIHDTVVKSKIKEYAGSIPLLAKELIEVYIKGGNINIMPGKDDCFMQIINPNGQLKTEGLYALYTIAAFIPFGYKDKGKDYFEFIINHPCFHRIAKETETIRVCFENLIRDFINIGLFDIRAGGYIDIRAWPLANWLSLKWFNMIPSETWPELIKIIESKDIGKMVGIHLSNRLKWLDNEEAKILADKLNKNSFHNEAVAFTQMGSELLSSMAVVNPCSVATNLYLLLENQDYKDISVKISGDIRRNIVWTLETCSANSQAFFESSIALAILAIGENENYGNNATGVFLQLFHVVLSGTEASLASKINVLNYLKNKAVIFNTLIVKAINSALETRHLHRIITSAERIKGEINDCSASTSDLVQYWRECINILKSISSTKEILDEIRNFIPNHVYDLISYNCIDELYDLFIYYAPLYNYDWLEMREAIMWIKNYRESYFQLYKSKFEEMIKLLAPKSYKKAVETAVKEVNRKAYGNDIAQAYLETMKPFAEQFAKMKIWEEKDFSDMADDDNFHGIWLSKSIMSYIDKYGYRDEFYTAMENYILSKETNYKSKFILSIITADSNVEYTKRTMIKLLEMQFYEMASALMGFIDDKTLYYFGKLSQMIESGICNVSLLNNYEQYYRYNTWDNIIKINDIMYQNKAIDISLVINHLEMYGIDKNDLEKYATNIEVKLLDYPFDEKHINNSARSFVYLVEKMLSQFDNPDFAIKIHNKIVEYLNSKYTSIPHCIEELYAILLPKYQNVLLDKILSYLANPNYLLYSYSAAYILGSGFDFNLNEGILFQCDNNKIKQACLQYQETLPPIIARMCPVYNYNNETKVKEISDIAIWLIDNFGNNHIVLENLEHNFSSFSYCGTGSMAPFFEERKKIFEPLLKHKNQNVVKWATRIHKFEDYREKNEKDKDEYNQMMFRLQ</sequence>
<dbReference type="InterPro" id="IPR004843">
    <property type="entry name" value="Calcineurin-like_PHP"/>
</dbReference>
<feature type="domain" description="Calcineurin-like phosphoesterase" evidence="2">
    <location>
        <begin position="27"/>
        <end position="276"/>
    </location>
</feature>
<accession>A0AAN4MY55</accession>
<evidence type="ECO:0000256" key="1">
    <source>
        <dbReference type="SAM" id="Coils"/>
    </source>
</evidence>
<dbReference type="Proteomes" id="UP000022433">
    <property type="component" value="Unassembled WGS sequence"/>
</dbReference>
<dbReference type="PANTHER" id="PTHR30337">
    <property type="entry name" value="COMPONENT OF ATP-DEPENDENT DSDNA EXONUCLEASE"/>
    <property type="match status" value="1"/>
</dbReference>
<feature type="coiled-coil region" evidence="1">
    <location>
        <begin position="356"/>
        <end position="383"/>
    </location>
</feature>
<dbReference type="InterPro" id="IPR029052">
    <property type="entry name" value="Metallo-depent_PP-like"/>
</dbReference>
<dbReference type="InterPro" id="IPR050535">
    <property type="entry name" value="DNA_Repair-Maintenance_Comp"/>
</dbReference>
<comment type="caution">
    <text evidence="3">The sequence shown here is derived from an EMBL/GenBank/DDBJ whole genome shotgun (WGS) entry which is preliminary data.</text>
</comment>
<protein>
    <submittedName>
        <fullName evidence="3">Calcineurin-like phosphoesterase family protein</fullName>
    </submittedName>
</protein>
<keyword evidence="1" id="KW-0175">Coiled coil</keyword>
<dbReference type="Gene3D" id="3.60.21.10">
    <property type="match status" value="1"/>
</dbReference>
<name>A0AAN4MY55_BACFG</name>
<dbReference type="EMBL" id="JGEA01000028">
    <property type="protein sequence ID" value="EYA13917.1"/>
    <property type="molecule type" value="Genomic_DNA"/>
</dbReference>
<evidence type="ECO:0000313" key="4">
    <source>
        <dbReference type="Proteomes" id="UP000022433"/>
    </source>
</evidence>
<dbReference type="SUPFAM" id="SSF52540">
    <property type="entry name" value="P-loop containing nucleoside triphosphate hydrolases"/>
    <property type="match status" value="1"/>
</dbReference>
<organism evidence="3 4">
    <name type="scientific">Bacteroides fragilis str. 1007-1-F #10</name>
    <dbReference type="NCBI Taxonomy" id="1339295"/>
    <lineage>
        <taxon>Bacteria</taxon>
        <taxon>Pseudomonadati</taxon>
        <taxon>Bacteroidota</taxon>
        <taxon>Bacteroidia</taxon>
        <taxon>Bacteroidales</taxon>
        <taxon>Bacteroidaceae</taxon>
        <taxon>Bacteroides</taxon>
    </lineage>
</organism>
<dbReference type="Pfam" id="PF00149">
    <property type="entry name" value="Metallophos"/>
    <property type="match status" value="1"/>
</dbReference>
<proteinExistence type="predicted"/>
<gene>
    <name evidence="3" type="ORF">M104_3108</name>
</gene>